<dbReference type="EMBL" id="LR798243">
    <property type="protein sequence ID" value="CAB5214682.1"/>
    <property type="molecule type" value="Genomic_DNA"/>
</dbReference>
<evidence type="ECO:0000256" key="1">
    <source>
        <dbReference type="SAM" id="MobiDB-lite"/>
    </source>
</evidence>
<gene>
    <name evidence="2" type="ORF">UFOVP190_215</name>
</gene>
<sequence>MLGDCAVKINDVIKEAVNPSTGTPQGEPADVNRADVPAYLRKQQGQKPLTPSEIGASTTQKAEPIQPAEPIPRATRFSKPAQQDPKIELAKKTWIDEWEKEVRANPTAAKDPDALQKYATQLARDKTGKQLFTPEPPPGMAPAQVAEYIGAVVEKTLSATSAPVKQAQSDIHARETKQIINTLIAQAEQSNDRIGYSDINKVLTDNGAITANMEPLERRQTITNIAAMLKQQGIEITQGPNGTAPGVGPQLSPGIGIISSDPLVLSYDKRKYALNRSNQWVVFGSTKTASPEMTEFLNKQLRAM</sequence>
<name>A0A6J7WKL1_9CAUD</name>
<feature type="region of interest" description="Disordered" evidence="1">
    <location>
        <begin position="16"/>
        <end position="87"/>
    </location>
</feature>
<accession>A0A6J7WKL1</accession>
<evidence type="ECO:0000313" key="2">
    <source>
        <dbReference type="EMBL" id="CAB5214682.1"/>
    </source>
</evidence>
<protein>
    <submittedName>
        <fullName evidence="2">Uncharacterized protein</fullName>
    </submittedName>
</protein>
<feature type="compositionally biased region" description="Polar residues" evidence="1">
    <location>
        <begin position="43"/>
        <end position="61"/>
    </location>
</feature>
<reference evidence="2" key="1">
    <citation type="submission" date="2020-05" db="EMBL/GenBank/DDBJ databases">
        <authorList>
            <person name="Chiriac C."/>
            <person name="Salcher M."/>
            <person name="Ghai R."/>
            <person name="Kavagutti S V."/>
        </authorList>
    </citation>
    <scope>NUCLEOTIDE SEQUENCE</scope>
</reference>
<proteinExistence type="predicted"/>
<organism evidence="2">
    <name type="scientific">uncultured Caudovirales phage</name>
    <dbReference type="NCBI Taxonomy" id="2100421"/>
    <lineage>
        <taxon>Viruses</taxon>
        <taxon>Duplodnaviria</taxon>
        <taxon>Heunggongvirae</taxon>
        <taxon>Uroviricota</taxon>
        <taxon>Caudoviricetes</taxon>
        <taxon>Peduoviridae</taxon>
        <taxon>Maltschvirus</taxon>
        <taxon>Maltschvirus maltsch</taxon>
    </lineage>
</organism>